<dbReference type="PANTHER" id="PTHR24228">
    <property type="entry name" value="B2 BRADYKININ RECEPTOR/ANGIOTENSIN II RECEPTOR"/>
    <property type="match status" value="1"/>
</dbReference>
<feature type="transmembrane region" description="Helical" evidence="9">
    <location>
        <begin position="71"/>
        <end position="98"/>
    </location>
</feature>
<dbReference type="PRINTS" id="PR00237">
    <property type="entry name" value="GPCRRHODOPSN"/>
</dbReference>
<dbReference type="GO" id="GO:0007186">
    <property type="term" value="P:G protein-coupled receptor signaling pathway"/>
    <property type="evidence" value="ECO:0000318"/>
    <property type="project" value="GO_Central"/>
</dbReference>
<evidence type="ECO:0000256" key="4">
    <source>
        <dbReference type="ARBA" id="ARBA00022989"/>
    </source>
</evidence>
<dbReference type="InterPro" id="IPR017452">
    <property type="entry name" value="GPCR_Rhodpsn_7TM"/>
</dbReference>
<sequence>MANSPTCNAQCVYYGNDSLNSSQIDLTAIVAGQDVISSIYICIGVIGTLLNGLVVYILVNKKILRSRILRHLMINLAVADLCSALAVILLGTKTFYIINFSSSTRMNQEVNLSLFGQELNGICKSSYIIFFMTNFVSTLNLTIIAIDRYRTFVVNNMVSIRSKQVSLGKIRLLIACFWVVSIGFAFPFIETFELTPRVNNRCLFAHSYKHCTYNIVLMAIVLSLFCVLPAVIMIFCYFNIILFLRKHATGTKNLLNNNKENQARDLNHTKLFVVITFAFTITVTPFMGYLIYVSWTNCNADEILQYLLTKSAYGWIAFHEVAHFLFILPPIINPLCYTFSSRSYRKAILNGCQCNKATAIGPSTQTNSTSNR</sequence>
<keyword evidence="6 9" id="KW-0472">Membrane</keyword>
<keyword evidence="8" id="KW-0807">Transducer</keyword>
<dbReference type="CTD" id="6759397"/>
<proteinExistence type="predicted"/>
<keyword evidence="5" id="KW-0297">G-protein coupled receptor</keyword>
<reference evidence="11 12" key="1">
    <citation type="journal article" date="2008" name="Nature">
        <title>The Trichoplax genome and the nature of placozoans.</title>
        <authorList>
            <person name="Srivastava M."/>
            <person name="Begovic E."/>
            <person name="Chapman J."/>
            <person name="Putnam N.H."/>
            <person name="Hellsten U."/>
            <person name="Kawashima T."/>
            <person name="Kuo A."/>
            <person name="Mitros T."/>
            <person name="Salamov A."/>
            <person name="Carpenter M.L."/>
            <person name="Signorovitch A.Y."/>
            <person name="Moreno M.A."/>
            <person name="Kamm K."/>
            <person name="Grimwood J."/>
            <person name="Schmutz J."/>
            <person name="Shapiro H."/>
            <person name="Grigoriev I.V."/>
            <person name="Buss L.W."/>
            <person name="Schierwater B."/>
            <person name="Dellaporta S.L."/>
            <person name="Rokhsar D.S."/>
        </authorList>
    </citation>
    <scope>NUCLEOTIDE SEQUENCE [LARGE SCALE GENOMIC DNA]</scope>
    <source>
        <strain evidence="11 12">Grell-BS-1999</strain>
    </source>
</reference>
<evidence type="ECO:0000256" key="6">
    <source>
        <dbReference type="ARBA" id="ARBA00023136"/>
    </source>
</evidence>
<evidence type="ECO:0000259" key="10">
    <source>
        <dbReference type="PROSITE" id="PS50262"/>
    </source>
</evidence>
<gene>
    <name evidence="11" type="ORF">TRIADDRAFT_62237</name>
</gene>
<keyword evidence="2" id="KW-1003">Cell membrane</keyword>
<protein>
    <recommendedName>
        <fullName evidence="10">G-protein coupled receptors family 1 profile domain-containing protein</fullName>
    </recommendedName>
</protein>
<dbReference type="OMA" id="YNIVLMA"/>
<feature type="transmembrane region" description="Helical" evidence="9">
    <location>
        <begin position="170"/>
        <end position="189"/>
    </location>
</feature>
<evidence type="ECO:0000313" key="11">
    <source>
        <dbReference type="EMBL" id="EDV19333.1"/>
    </source>
</evidence>
<dbReference type="Gene3D" id="1.20.1070.10">
    <property type="entry name" value="Rhodopsin 7-helix transmembrane proteins"/>
    <property type="match status" value="1"/>
</dbReference>
<dbReference type="GO" id="GO:0005886">
    <property type="term" value="C:plasma membrane"/>
    <property type="evidence" value="ECO:0007669"/>
    <property type="project" value="UniProtKB-SubCell"/>
</dbReference>
<dbReference type="PhylomeDB" id="B3SD80"/>
<dbReference type="RefSeq" id="XP_002118184.1">
    <property type="nucleotide sequence ID" value="XM_002118148.1"/>
</dbReference>
<evidence type="ECO:0000256" key="5">
    <source>
        <dbReference type="ARBA" id="ARBA00023040"/>
    </source>
</evidence>
<keyword evidence="7" id="KW-0675">Receptor</keyword>
<dbReference type="InterPro" id="IPR000276">
    <property type="entry name" value="GPCR_Rhodpsn"/>
</dbReference>
<dbReference type="HOGENOM" id="CLU_744602_0_0_1"/>
<dbReference type="PROSITE" id="PS50262">
    <property type="entry name" value="G_PROTEIN_RECEP_F1_2"/>
    <property type="match status" value="1"/>
</dbReference>
<keyword evidence="12" id="KW-1185">Reference proteome</keyword>
<evidence type="ECO:0000256" key="3">
    <source>
        <dbReference type="ARBA" id="ARBA00022692"/>
    </source>
</evidence>
<feature type="domain" description="G-protein coupled receptors family 1 profile" evidence="10">
    <location>
        <begin position="50"/>
        <end position="337"/>
    </location>
</feature>
<dbReference type="KEGG" id="tad:TRIADDRAFT_62237"/>
<accession>B3SD80</accession>
<dbReference type="Proteomes" id="UP000009022">
    <property type="component" value="Unassembled WGS sequence"/>
</dbReference>
<feature type="transmembrane region" description="Helical" evidence="9">
    <location>
        <begin position="35"/>
        <end position="59"/>
    </location>
</feature>
<dbReference type="STRING" id="10228.B3SD80"/>
<comment type="subcellular location">
    <subcellularLocation>
        <location evidence="1">Cell membrane</location>
        <topology evidence="1">Multi-pass membrane protein</topology>
    </subcellularLocation>
</comment>
<organism evidence="11 12">
    <name type="scientific">Trichoplax adhaerens</name>
    <name type="common">Trichoplax reptans</name>
    <dbReference type="NCBI Taxonomy" id="10228"/>
    <lineage>
        <taxon>Eukaryota</taxon>
        <taxon>Metazoa</taxon>
        <taxon>Placozoa</taxon>
        <taxon>Uniplacotomia</taxon>
        <taxon>Trichoplacea</taxon>
        <taxon>Trichoplacidae</taxon>
        <taxon>Trichoplax</taxon>
    </lineage>
</organism>
<feature type="transmembrane region" description="Helical" evidence="9">
    <location>
        <begin position="271"/>
        <end position="292"/>
    </location>
</feature>
<dbReference type="OrthoDB" id="9990906at2759"/>
<evidence type="ECO:0000256" key="2">
    <source>
        <dbReference type="ARBA" id="ARBA00022475"/>
    </source>
</evidence>
<dbReference type="InParanoid" id="B3SD80"/>
<evidence type="ECO:0000256" key="9">
    <source>
        <dbReference type="SAM" id="Phobius"/>
    </source>
</evidence>
<dbReference type="SUPFAM" id="SSF81321">
    <property type="entry name" value="Family A G protein-coupled receptor-like"/>
    <property type="match status" value="1"/>
</dbReference>
<evidence type="ECO:0000256" key="1">
    <source>
        <dbReference type="ARBA" id="ARBA00004651"/>
    </source>
</evidence>
<feature type="transmembrane region" description="Helical" evidence="9">
    <location>
        <begin position="127"/>
        <end position="149"/>
    </location>
</feature>
<dbReference type="AlphaFoldDB" id="B3SD80"/>
<keyword evidence="4 9" id="KW-1133">Transmembrane helix</keyword>
<dbReference type="GO" id="GO:0004930">
    <property type="term" value="F:G protein-coupled receptor activity"/>
    <property type="evidence" value="ECO:0007669"/>
    <property type="project" value="UniProtKB-KW"/>
</dbReference>
<dbReference type="GeneID" id="6759397"/>
<evidence type="ECO:0000256" key="7">
    <source>
        <dbReference type="ARBA" id="ARBA00023170"/>
    </source>
</evidence>
<dbReference type="Pfam" id="PF00001">
    <property type="entry name" value="7tm_1"/>
    <property type="match status" value="1"/>
</dbReference>
<dbReference type="EMBL" id="DS985276">
    <property type="protein sequence ID" value="EDV19333.1"/>
    <property type="molecule type" value="Genomic_DNA"/>
</dbReference>
<evidence type="ECO:0000256" key="8">
    <source>
        <dbReference type="ARBA" id="ARBA00023224"/>
    </source>
</evidence>
<feature type="transmembrane region" description="Helical" evidence="9">
    <location>
        <begin position="312"/>
        <end position="336"/>
    </location>
</feature>
<evidence type="ECO:0000313" key="12">
    <source>
        <dbReference type="Proteomes" id="UP000009022"/>
    </source>
</evidence>
<name>B3SD80_TRIAD</name>
<keyword evidence="3 9" id="KW-0812">Transmembrane</keyword>
<dbReference type="CDD" id="cd00637">
    <property type="entry name" value="7tm_classA_rhodopsin-like"/>
    <property type="match status" value="1"/>
</dbReference>
<feature type="transmembrane region" description="Helical" evidence="9">
    <location>
        <begin position="215"/>
        <end position="244"/>
    </location>
</feature>
<dbReference type="PANTHER" id="PTHR24228:SF59">
    <property type="entry name" value="NEUROPEPTIDE RECEPTOR 15"/>
    <property type="match status" value="1"/>
</dbReference>